<name>A0AAD5XXU4_9FUNG</name>
<dbReference type="AlphaFoldDB" id="A0AAD5XXU4"/>
<feature type="region of interest" description="Disordered" evidence="1">
    <location>
        <begin position="510"/>
        <end position="541"/>
    </location>
</feature>
<dbReference type="Proteomes" id="UP001211065">
    <property type="component" value="Unassembled WGS sequence"/>
</dbReference>
<protein>
    <submittedName>
        <fullName evidence="2">Uncharacterized protein</fullName>
    </submittedName>
</protein>
<feature type="region of interest" description="Disordered" evidence="1">
    <location>
        <begin position="462"/>
        <end position="495"/>
    </location>
</feature>
<feature type="compositionally biased region" description="Low complexity" evidence="1">
    <location>
        <begin position="606"/>
        <end position="620"/>
    </location>
</feature>
<dbReference type="Gene3D" id="2.130.10.10">
    <property type="entry name" value="YVTN repeat-like/Quinoprotein amine dehydrogenase"/>
    <property type="match status" value="1"/>
</dbReference>
<dbReference type="InterPro" id="IPR011047">
    <property type="entry name" value="Quinoprotein_ADH-like_sf"/>
</dbReference>
<evidence type="ECO:0000256" key="1">
    <source>
        <dbReference type="SAM" id="MobiDB-lite"/>
    </source>
</evidence>
<accession>A0AAD5XXU4</accession>
<feature type="region of interest" description="Disordered" evidence="1">
    <location>
        <begin position="592"/>
        <end position="647"/>
    </location>
</feature>
<gene>
    <name evidence="2" type="ORF">HK099_008640</name>
</gene>
<proteinExistence type="predicted"/>
<dbReference type="SUPFAM" id="SSF50998">
    <property type="entry name" value="Quinoprotein alcohol dehydrogenase-like"/>
    <property type="match status" value="1"/>
</dbReference>
<organism evidence="2 3">
    <name type="scientific">Clydaea vesicula</name>
    <dbReference type="NCBI Taxonomy" id="447962"/>
    <lineage>
        <taxon>Eukaryota</taxon>
        <taxon>Fungi</taxon>
        <taxon>Fungi incertae sedis</taxon>
        <taxon>Chytridiomycota</taxon>
        <taxon>Chytridiomycota incertae sedis</taxon>
        <taxon>Chytridiomycetes</taxon>
        <taxon>Lobulomycetales</taxon>
        <taxon>Lobulomycetaceae</taxon>
        <taxon>Clydaea</taxon>
    </lineage>
</organism>
<dbReference type="EMBL" id="JADGJW010000973">
    <property type="protein sequence ID" value="KAJ3208843.1"/>
    <property type="molecule type" value="Genomic_DNA"/>
</dbReference>
<evidence type="ECO:0000313" key="2">
    <source>
        <dbReference type="EMBL" id="KAJ3208843.1"/>
    </source>
</evidence>
<reference evidence="2" key="1">
    <citation type="submission" date="2020-05" db="EMBL/GenBank/DDBJ databases">
        <title>Phylogenomic resolution of chytrid fungi.</title>
        <authorList>
            <person name="Stajich J.E."/>
            <person name="Amses K."/>
            <person name="Simmons R."/>
            <person name="Seto K."/>
            <person name="Myers J."/>
            <person name="Bonds A."/>
            <person name="Quandt C.A."/>
            <person name="Barry K."/>
            <person name="Liu P."/>
            <person name="Grigoriev I."/>
            <person name="Longcore J.E."/>
            <person name="James T.Y."/>
        </authorList>
    </citation>
    <scope>NUCLEOTIDE SEQUENCE</scope>
    <source>
        <strain evidence="2">JEL0476</strain>
    </source>
</reference>
<sequence>MKDWERNLESVEEIKFVGGVKIINEHSVSDSNYFIITNSTFVGCLDVASGQEIWNYKQEEILKVLKKINSVIVVKGKKNQKVESIKVLDGKILWSYTIPFDLEKYYTEEKVPKKNIKKITDVAFFEVRDYEDRLIRLDVILISGGVVLSRINGETGESLFETKNEAGIIFHTIYVTQKIIYFLGTNSNMFLNDKPHAVIHGYDQEKLPKLTYKNSFVLSYNNNNFLLFGETLKSLGTPAEKFTLWKADLGAKGKEILIGSFSKDLLKPLGLFDMKFTGANKENLRISDCLDLNLIDVYNSENIYSNKFMLECLTDQVNNKKHWILTLAVNGLNENPEITAFSLPQLNNTLLEDSSEVFSFSDVTSDSNVGIRIYETTDYDLQIAMKLVHVSDSSISLGETSSNLTKHQLTPQHSPIQRRKKFVPSSPGNFTEGLGSFIYAPQEKLDLTIKSDRARHKAFNNESKIFDPPTPITPNSPKDLKGTGSSIESKVRPVGSGKKFIKREDGSYNNIFGANGDQETQNNSSSKRLNSGIIPNGEEISTVPSRRLHPSAIKATKIIFEEEDSINNKNEVEKKKQSTKKIFKHSKNSSNIFFSSNDEKKSENATINNSSTYNKNKSSIRFGDDHSSCEINDEGSQPGENSINSASNFFNEKSNVKKSTKRFIPPPGGNGFSSMADYCGLHVEDKVEKKIDPADIEVAAGSITGVYGER</sequence>
<keyword evidence="3" id="KW-1185">Reference proteome</keyword>
<evidence type="ECO:0000313" key="3">
    <source>
        <dbReference type="Proteomes" id="UP001211065"/>
    </source>
</evidence>
<comment type="caution">
    <text evidence="2">The sequence shown here is derived from an EMBL/GenBank/DDBJ whole genome shotgun (WGS) entry which is preliminary data.</text>
</comment>
<feature type="compositionally biased region" description="Polar residues" evidence="1">
    <location>
        <begin position="510"/>
        <end position="529"/>
    </location>
</feature>
<feature type="compositionally biased region" description="Polar residues" evidence="1">
    <location>
        <begin position="634"/>
        <end position="647"/>
    </location>
</feature>
<dbReference type="InterPro" id="IPR015943">
    <property type="entry name" value="WD40/YVTN_repeat-like_dom_sf"/>
</dbReference>